<dbReference type="RefSeq" id="WP_045829704.1">
    <property type="nucleotide sequence ID" value="NZ_JZRB01000022.1"/>
</dbReference>
<dbReference type="InterPro" id="IPR029058">
    <property type="entry name" value="AB_hydrolase_fold"/>
</dbReference>
<name>A0A0F3KQB7_9GAMM</name>
<reference evidence="2 3" key="1">
    <citation type="submission" date="2015-03" db="EMBL/GenBank/DDBJ databases">
        <title>Draft genome sequence of Luteibacter yeojuensis strain SU11.</title>
        <authorList>
            <person name="Sulaiman J."/>
            <person name="Priya K."/>
            <person name="Chan K.-G."/>
        </authorList>
    </citation>
    <scope>NUCLEOTIDE SEQUENCE [LARGE SCALE GENOMIC DNA]</scope>
    <source>
        <strain evidence="2 3">SU11</strain>
    </source>
</reference>
<dbReference type="InterPro" id="IPR000073">
    <property type="entry name" value="AB_hydrolase_1"/>
</dbReference>
<dbReference type="Pfam" id="PF00561">
    <property type="entry name" value="Abhydrolase_1"/>
    <property type="match status" value="1"/>
</dbReference>
<dbReference type="SUPFAM" id="SSF53474">
    <property type="entry name" value="alpha/beta-Hydrolases"/>
    <property type="match status" value="1"/>
</dbReference>
<dbReference type="OrthoDB" id="9800435at2"/>
<dbReference type="AlphaFoldDB" id="A0A0F3KQB7"/>
<dbReference type="Gene3D" id="3.40.50.1820">
    <property type="entry name" value="alpha/beta hydrolase"/>
    <property type="match status" value="1"/>
</dbReference>
<gene>
    <name evidence="2" type="ORF">VI08_11235</name>
</gene>
<proteinExistence type="predicted"/>
<dbReference type="PANTHER" id="PTHR42103">
    <property type="entry name" value="ALPHA/BETA-HYDROLASES SUPERFAMILY PROTEIN"/>
    <property type="match status" value="1"/>
</dbReference>
<evidence type="ECO:0000259" key="1">
    <source>
        <dbReference type="Pfam" id="PF00561"/>
    </source>
</evidence>
<keyword evidence="2" id="KW-0378">Hydrolase</keyword>
<organism evidence="2 3">
    <name type="scientific">Luteibacter yeojuensis</name>
    <dbReference type="NCBI Taxonomy" id="345309"/>
    <lineage>
        <taxon>Bacteria</taxon>
        <taxon>Pseudomonadati</taxon>
        <taxon>Pseudomonadota</taxon>
        <taxon>Gammaproteobacteria</taxon>
        <taxon>Lysobacterales</taxon>
        <taxon>Rhodanobacteraceae</taxon>
        <taxon>Luteibacter</taxon>
    </lineage>
</organism>
<sequence length="233" mass="25028">MTDLLSTAPVSFPGETQSFALMGPAGKLECEARPATEGHRDAIAVICHPLSTDGGSMHNKVVTMVERALRESGVDTVIFNFRSVGGSEGDFDHGNGESDDLAAVVAWARQARPGAKLWLAGFSFGSYVSLRNAVPLKADALISIAPPAAGRGWDFAPIELPTCPWLVVMGDADEIVEPQAVYDWVASLPEGQRPVLVKMEETSHFFHRRLMDLRGVIKHAVKDWPPQPGGGEA</sequence>
<comment type="caution">
    <text evidence="2">The sequence shown here is derived from an EMBL/GenBank/DDBJ whole genome shotgun (WGS) entry which is preliminary data.</text>
</comment>
<dbReference type="PANTHER" id="PTHR42103:SF2">
    <property type="entry name" value="AB HYDROLASE-1 DOMAIN-CONTAINING PROTEIN"/>
    <property type="match status" value="1"/>
</dbReference>
<evidence type="ECO:0000313" key="3">
    <source>
        <dbReference type="Proteomes" id="UP000033651"/>
    </source>
</evidence>
<dbReference type="GO" id="GO:0016787">
    <property type="term" value="F:hydrolase activity"/>
    <property type="evidence" value="ECO:0007669"/>
    <property type="project" value="UniProtKB-KW"/>
</dbReference>
<accession>A0A0F3KQB7</accession>
<dbReference type="PATRIC" id="fig|345309.4.peg.1592"/>
<dbReference type="EMBL" id="JZRB01000022">
    <property type="protein sequence ID" value="KJV33366.1"/>
    <property type="molecule type" value="Genomic_DNA"/>
</dbReference>
<evidence type="ECO:0000313" key="2">
    <source>
        <dbReference type="EMBL" id="KJV33366.1"/>
    </source>
</evidence>
<feature type="domain" description="AB hydrolase-1" evidence="1">
    <location>
        <begin position="62"/>
        <end position="146"/>
    </location>
</feature>
<keyword evidence="3" id="KW-1185">Reference proteome</keyword>
<dbReference type="Proteomes" id="UP000033651">
    <property type="component" value="Unassembled WGS sequence"/>
</dbReference>
<protein>
    <submittedName>
        <fullName evidence="2">Alpha/beta hydrolase</fullName>
    </submittedName>
</protein>